<protein>
    <recommendedName>
        <fullName evidence="3">Retrotransposon gag domain-containing protein</fullName>
    </recommendedName>
</protein>
<dbReference type="InterPro" id="IPR043128">
    <property type="entry name" value="Rev_trsase/Diguanyl_cyclase"/>
</dbReference>
<dbReference type="Proteomes" id="UP000288805">
    <property type="component" value="Unassembled WGS sequence"/>
</dbReference>
<dbReference type="Gene3D" id="3.30.70.270">
    <property type="match status" value="1"/>
</dbReference>
<organism evidence="1 2">
    <name type="scientific">Vitis vinifera</name>
    <name type="common">Grape</name>
    <dbReference type="NCBI Taxonomy" id="29760"/>
    <lineage>
        <taxon>Eukaryota</taxon>
        <taxon>Viridiplantae</taxon>
        <taxon>Streptophyta</taxon>
        <taxon>Embryophyta</taxon>
        <taxon>Tracheophyta</taxon>
        <taxon>Spermatophyta</taxon>
        <taxon>Magnoliopsida</taxon>
        <taxon>eudicotyledons</taxon>
        <taxon>Gunneridae</taxon>
        <taxon>Pentapetalae</taxon>
        <taxon>rosids</taxon>
        <taxon>Vitales</taxon>
        <taxon>Vitaceae</taxon>
        <taxon>Viteae</taxon>
        <taxon>Vitis</taxon>
    </lineage>
</organism>
<dbReference type="PANTHER" id="PTHR33240">
    <property type="entry name" value="OS08G0508500 PROTEIN"/>
    <property type="match status" value="1"/>
</dbReference>
<dbReference type="SUPFAM" id="SSF56672">
    <property type="entry name" value="DNA/RNA polymerases"/>
    <property type="match status" value="1"/>
</dbReference>
<evidence type="ECO:0000313" key="2">
    <source>
        <dbReference type="Proteomes" id="UP000288805"/>
    </source>
</evidence>
<comment type="caution">
    <text evidence="1">The sequence shown here is derived from an EMBL/GenBank/DDBJ whole genome shotgun (WGS) entry which is preliminary data.</text>
</comment>
<dbReference type="AlphaFoldDB" id="A0A438GIN3"/>
<reference evidence="1 2" key="1">
    <citation type="journal article" date="2018" name="PLoS Genet.">
        <title>Population sequencing reveals clonal diversity and ancestral inbreeding in the grapevine cultivar Chardonnay.</title>
        <authorList>
            <person name="Roach M.J."/>
            <person name="Johnson D.L."/>
            <person name="Bohlmann J."/>
            <person name="van Vuuren H.J."/>
            <person name="Jones S.J."/>
            <person name="Pretorius I.S."/>
            <person name="Schmidt S.A."/>
            <person name="Borneman A.R."/>
        </authorList>
    </citation>
    <scope>NUCLEOTIDE SEQUENCE [LARGE SCALE GENOMIC DNA]</scope>
    <source>
        <strain evidence="2">cv. Chardonnay</strain>
        <tissue evidence="1">Leaf</tissue>
    </source>
</reference>
<sequence length="153" mass="17125">MSAYKQMGYSLSTLENSGIVLSCFNGATFISLGDVILPVQADLVTLNVWFSMVEDLSPYNAIMGQSWLPKMKAMSSSYHQMEMQCLTGHLATLGQFIARFTDKRRPFFNTLQGAKVSGWTDECGHAFEAIKRYQLEPPILSSPPIWPNDEMSD</sequence>
<proteinExistence type="predicted"/>
<dbReference type="EMBL" id="QGNW01000423">
    <property type="protein sequence ID" value="RVW72078.1"/>
    <property type="molecule type" value="Genomic_DNA"/>
</dbReference>
<evidence type="ECO:0000313" key="1">
    <source>
        <dbReference type="EMBL" id="RVW72078.1"/>
    </source>
</evidence>
<dbReference type="InterPro" id="IPR043502">
    <property type="entry name" value="DNA/RNA_pol_sf"/>
</dbReference>
<gene>
    <name evidence="1" type="ORF">CK203_054765</name>
</gene>
<dbReference type="PANTHER" id="PTHR33240:SF8">
    <property type="entry name" value="OS03G0439900 PROTEIN"/>
    <property type="match status" value="1"/>
</dbReference>
<evidence type="ECO:0008006" key="3">
    <source>
        <dbReference type="Google" id="ProtNLM"/>
    </source>
</evidence>
<name>A0A438GIN3_VITVI</name>
<accession>A0A438GIN3</accession>